<dbReference type="RefSeq" id="XP_041285793.1">
    <property type="nucleotide sequence ID" value="XM_041440058.1"/>
</dbReference>
<dbReference type="AlphaFoldDB" id="A0A9P7JMQ3"/>
<dbReference type="Pfam" id="PF18803">
    <property type="entry name" value="CxC2"/>
    <property type="match status" value="1"/>
</dbReference>
<dbReference type="InterPro" id="IPR041457">
    <property type="entry name" value="CxC2_KDZ-assoc"/>
</dbReference>
<dbReference type="InterPro" id="IPR040521">
    <property type="entry name" value="KDZ"/>
</dbReference>
<evidence type="ECO:0000313" key="2">
    <source>
        <dbReference type="EMBL" id="KAG2089132.1"/>
    </source>
</evidence>
<evidence type="ECO:0000259" key="1">
    <source>
        <dbReference type="Pfam" id="PF18803"/>
    </source>
</evidence>
<feature type="domain" description="CxC2-like cysteine cluster KDZ transposase-associated" evidence="1">
    <location>
        <begin position="127"/>
        <end position="207"/>
    </location>
</feature>
<gene>
    <name evidence="2" type="ORF">F5147DRAFT_748371</name>
</gene>
<sequence length="843" mass="96819">MAKHSKIQSQNDYLRQWLPRQESYLHHLLDQEAPPEDRRCIICQQDGVYKCQDCLGEPLYCTGCCRSQHCSNPFHWISQWNGQFFEQSCLAHVGLIIHLGHDGKQYEPEDLLEPEDLPFVSGPEFQLKENTMVIVDKSGIHRLEVRCCDCPNAMSPDIQMFRHRFFPASFNRPKTVFTFRVLNDFLLDSLECGTSAMNYYSKLQELMRVARQWRQLKTMKWHGFGHRSDNPSTGELALFCPACPQPGINVLFVPSWKYTRSFVMDGNFKAKHLHPIKPFDEVWLSDGLGFMVGKDRYKMHLAEAADTVEKSSCNNHRAVNQANAAQHKLESTGIGGVACARHGCFVPHSMVDFQKGERQMNMDYALCEASRHNMEGITRAVTFYDINCQYNKHFRVRDSCYVQYASNFIEGIGRIDGEIMETLWAWLNLISPAAQGMSSPHRKECLDYQMNDSNFCKMIRMKRTLCRKYKLARNGISESGKAFDRLDEAAPSHLKTEWLARERIAQSSRLNDPSAMDEYEINIKKAPSKKEIELRLLEEGNARNAAPSRRSVATVDINRIALLIEVRRIGRRSTETQRLDIARQRDRLQGQIDGFARSALTHLGEGFDADDEPEDLNVDILDDLHDDPADFTETSHTWTNSPELTVIPLPSNLGMSLHEGQANDALHNLRIYLCNKAILFRTTVTSVQQAVSLHASIYTKTRKQMMKLEPGQDQLQKYKPLLHEQLKISTAVGDPNARGQRNESLAWFWSVEVDLGGPDQSWNEEYRWREEMILVKLEMDWTCKFFLWKATQWGDHMQESLEKRLPGHGCYAGRQSQMYSLLAQDAQAAFQDLQNVLIEAGDE</sequence>
<dbReference type="Pfam" id="PF18758">
    <property type="entry name" value="KDZ"/>
    <property type="match status" value="2"/>
</dbReference>
<protein>
    <recommendedName>
        <fullName evidence="1">CxC2-like cysteine cluster KDZ transposase-associated domain-containing protein</fullName>
    </recommendedName>
</protein>
<dbReference type="OrthoDB" id="2651171at2759"/>
<accession>A0A9P7JMQ3</accession>
<dbReference type="GeneID" id="64702317"/>
<organism evidence="2 3">
    <name type="scientific">Suillus discolor</name>
    <dbReference type="NCBI Taxonomy" id="1912936"/>
    <lineage>
        <taxon>Eukaryota</taxon>
        <taxon>Fungi</taxon>
        <taxon>Dikarya</taxon>
        <taxon>Basidiomycota</taxon>
        <taxon>Agaricomycotina</taxon>
        <taxon>Agaricomycetes</taxon>
        <taxon>Agaricomycetidae</taxon>
        <taxon>Boletales</taxon>
        <taxon>Suillineae</taxon>
        <taxon>Suillaceae</taxon>
        <taxon>Suillus</taxon>
    </lineage>
</organism>
<name>A0A9P7JMQ3_9AGAM</name>
<dbReference type="EMBL" id="JABBWM010000114">
    <property type="protein sequence ID" value="KAG2089132.1"/>
    <property type="molecule type" value="Genomic_DNA"/>
</dbReference>
<keyword evidence="3" id="KW-1185">Reference proteome</keyword>
<comment type="caution">
    <text evidence="2">The sequence shown here is derived from an EMBL/GenBank/DDBJ whole genome shotgun (WGS) entry which is preliminary data.</text>
</comment>
<dbReference type="Proteomes" id="UP000823399">
    <property type="component" value="Unassembled WGS sequence"/>
</dbReference>
<proteinExistence type="predicted"/>
<evidence type="ECO:0000313" key="3">
    <source>
        <dbReference type="Proteomes" id="UP000823399"/>
    </source>
</evidence>
<reference evidence="2" key="1">
    <citation type="journal article" date="2020" name="New Phytol.">
        <title>Comparative genomics reveals dynamic genome evolution in host specialist ectomycorrhizal fungi.</title>
        <authorList>
            <person name="Lofgren L.A."/>
            <person name="Nguyen N.H."/>
            <person name="Vilgalys R."/>
            <person name="Ruytinx J."/>
            <person name="Liao H.L."/>
            <person name="Branco S."/>
            <person name="Kuo A."/>
            <person name="LaButti K."/>
            <person name="Lipzen A."/>
            <person name="Andreopoulos W."/>
            <person name="Pangilinan J."/>
            <person name="Riley R."/>
            <person name="Hundley H."/>
            <person name="Na H."/>
            <person name="Barry K."/>
            <person name="Grigoriev I.V."/>
            <person name="Stajich J.E."/>
            <person name="Kennedy P.G."/>
        </authorList>
    </citation>
    <scope>NUCLEOTIDE SEQUENCE</scope>
    <source>
        <strain evidence="2">FC423</strain>
    </source>
</reference>